<evidence type="ECO:0000313" key="2">
    <source>
        <dbReference type="EMBL" id="CAB5069396.1"/>
    </source>
</evidence>
<gene>
    <name evidence="2" type="ORF">UFOPK4354_02055</name>
</gene>
<proteinExistence type="predicted"/>
<sequence length="166" mass="18549">MQEAPPSCLIIRPWWDPDLAVAGFDPRSAYVERYWLGVLGPSVVFLLRRLSRGLEEHPSGFQITLADTSRAIGLGGGLGRQAPINRTIDRACMFNTMRRGSPTELQVRAHLPQLNQRQLARLPLAVRSAHERWQNEQQAAGVRHLEPIRLPRAAATREPSPPPRAA</sequence>
<evidence type="ECO:0000256" key="1">
    <source>
        <dbReference type="SAM" id="MobiDB-lite"/>
    </source>
</evidence>
<organism evidence="2">
    <name type="scientific">freshwater metagenome</name>
    <dbReference type="NCBI Taxonomy" id="449393"/>
    <lineage>
        <taxon>unclassified sequences</taxon>
        <taxon>metagenomes</taxon>
        <taxon>ecological metagenomes</taxon>
    </lineage>
</organism>
<protein>
    <submittedName>
        <fullName evidence="2">Unannotated protein</fullName>
    </submittedName>
</protein>
<feature type="region of interest" description="Disordered" evidence="1">
    <location>
        <begin position="135"/>
        <end position="166"/>
    </location>
</feature>
<name>A0A6J7UX99_9ZZZZ</name>
<dbReference type="AlphaFoldDB" id="A0A6J7UX99"/>
<dbReference type="EMBL" id="CAFBQW010000344">
    <property type="protein sequence ID" value="CAB5069396.1"/>
    <property type="molecule type" value="Genomic_DNA"/>
</dbReference>
<reference evidence="2" key="1">
    <citation type="submission" date="2020-05" db="EMBL/GenBank/DDBJ databases">
        <authorList>
            <person name="Chiriac C."/>
            <person name="Salcher M."/>
            <person name="Ghai R."/>
            <person name="Kavagutti S V."/>
        </authorList>
    </citation>
    <scope>NUCLEOTIDE SEQUENCE</scope>
</reference>
<accession>A0A6J7UX99</accession>